<evidence type="ECO:0000313" key="4">
    <source>
        <dbReference type="Proteomes" id="UP000321393"/>
    </source>
</evidence>
<proteinExistence type="predicted"/>
<feature type="compositionally biased region" description="Acidic residues" evidence="1">
    <location>
        <begin position="92"/>
        <end position="101"/>
    </location>
</feature>
<feature type="compositionally biased region" description="Basic residues" evidence="1">
    <location>
        <begin position="1"/>
        <end position="10"/>
    </location>
</feature>
<feature type="region of interest" description="Disordered" evidence="1">
    <location>
        <begin position="1"/>
        <end position="113"/>
    </location>
</feature>
<reference evidence="4 5" key="1">
    <citation type="submission" date="2019-08" db="EMBL/GenBank/DDBJ databases">
        <title>Draft genome sequences of two oriental melons (Cucumis melo L. var makuwa).</title>
        <authorList>
            <person name="Kwon S.-Y."/>
        </authorList>
    </citation>
    <scope>NUCLEOTIDE SEQUENCE [LARGE SCALE GENOMIC DNA]</scope>
    <source>
        <strain evidence="5">cv. Chang Bougi</strain>
        <strain evidence="4">cv. SW 3</strain>
        <tissue evidence="2">Leaf</tissue>
    </source>
</reference>
<feature type="compositionally biased region" description="Basic and acidic residues" evidence="1">
    <location>
        <begin position="20"/>
        <end position="43"/>
    </location>
</feature>
<feature type="compositionally biased region" description="Basic residues" evidence="1">
    <location>
        <begin position="44"/>
        <end position="54"/>
    </location>
</feature>
<sequence length="113" mass="13117">MTNSSRKRRKFDVEESEDSEYGKGRTVKATEGKSLESQKEEFPKRKRNTRKRRLALQGKGIKDIRKRRKMEVFTDDDEVGMLSDSSDGSMFSEDELQDVDESSERREDSGSDE</sequence>
<evidence type="ECO:0000256" key="1">
    <source>
        <dbReference type="SAM" id="MobiDB-lite"/>
    </source>
</evidence>
<feature type="compositionally biased region" description="Basic and acidic residues" evidence="1">
    <location>
        <begin position="102"/>
        <end position="113"/>
    </location>
</feature>
<gene>
    <name evidence="3" type="ORF">E5676_scaffold155G00840</name>
    <name evidence="2" type="ORF">E6C27_scaffold1059G00060</name>
</gene>
<dbReference type="EMBL" id="SSTE01013075">
    <property type="protein sequence ID" value="KAA0047747.1"/>
    <property type="molecule type" value="Genomic_DNA"/>
</dbReference>
<dbReference type="AlphaFoldDB" id="A0A5A7U0K9"/>
<dbReference type="EMBL" id="SSTD01015655">
    <property type="protein sequence ID" value="TYK02381.1"/>
    <property type="molecule type" value="Genomic_DNA"/>
</dbReference>
<evidence type="ECO:0000313" key="3">
    <source>
        <dbReference type="EMBL" id="TYK02381.1"/>
    </source>
</evidence>
<organism evidence="2 4">
    <name type="scientific">Cucumis melo var. makuwa</name>
    <name type="common">Oriental melon</name>
    <dbReference type="NCBI Taxonomy" id="1194695"/>
    <lineage>
        <taxon>Eukaryota</taxon>
        <taxon>Viridiplantae</taxon>
        <taxon>Streptophyta</taxon>
        <taxon>Embryophyta</taxon>
        <taxon>Tracheophyta</taxon>
        <taxon>Spermatophyta</taxon>
        <taxon>Magnoliopsida</taxon>
        <taxon>eudicotyledons</taxon>
        <taxon>Gunneridae</taxon>
        <taxon>Pentapetalae</taxon>
        <taxon>rosids</taxon>
        <taxon>fabids</taxon>
        <taxon>Cucurbitales</taxon>
        <taxon>Cucurbitaceae</taxon>
        <taxon>Benincaseae</taxon>
        <taxon>Cucumis</taxon>
    </lineage>
</organism>
<comment type="caution">
    <text evidence="2">The sequence shown here is derived from an EMBL/GenBank/DDBJ whole genome shotgun (WGS) entry which is preliminary data.</text>
</comment>
<evidence type="ECO:0000313" key="2">
    <source>
        <dbReference type="EMBL" id="KAA0047747.1"/>
    </source>
</evidence>
<accession>A0A5A7U0K9</accession>
<protein>
    <submittedName>
        <fullName evidence="2">RING/FYVE/PHD zinc finger superfamily protein, putative isoform 4</fullName>
    </submittedName>
</protein>
<dbReference type="Proteomes" id="UP000321393">
    <property type="component" value="Unassembled WGS sequence"/>
</dbReference>
<evidence type="ECO:0000313" key="5">
    <source>
        <dbReference type="Proteomes" id="UP000321947"/>
    </source>
</evidence>
<name>A0A5A7U0K9_CUCMM</name>
<dbReference type="Proteomes" id="UP000321947">
    <property type="component" value="Unassembled WGS sequence"/>
</dbReference>